<dbReference type="Pfam" id="PF00498">
    <property type="entry name" value="FHA"/>
    <property type="match status" value="1"/>
</dbReference>
<comment type="caution">
    <text evidence="3">The sequence shown here is derived from an EMBL/GenBank/DDBJ whole genome shotgun (WGS) entry which is preliminary data.</text>
</comment>
<dbReference type="AlphaFoldDB" id="A0A928VLX8"/>
<proteinExistence type="predicted"/>
<reference evidence="3" key="1">
    <citation type="submission" date="2020-10" db="EMBL/GenBank/DDBJ databases">
        <authorList>
            <person name="Castelo-Branco R."/>
            <person name="Eusebio N."/>
            <person name="Adriana R."/>
            <person name="Vieira A."/>
            <person name="Brugerolle De Fraissinette N."/>
            <person name="Rezende De Castro R."/>
            <person name="Schneider M.P."/>
            <person name="Vasconcelos V."/>
            <person name="Leao P.N."/>
        </authorList>
    </citation>
    <scope>NUCLEOTIDE SEQUENCE</scope>
    <source>
        <strain evidence="3">LEGE 11480</strain>
    </source>
</reference>
<protein>
    <submittedName>
        <fullName evidence="3">FHA domain-containing protein</fullName>
    </submittedName>
</protein>
<dbReference type="SMART" id="SM00240">
    <property type="entry name" value="FHA"/>
    <property type="match status" value="1"/>
</dbReference>
<evidence type="ECO:0000313" key="3">
    <source>
        <dbReference type="EMBL" id="MBE9028269.1"/>
    </source>
</evidence>
<organism evidence="3 4">
    <name type="scientific">Romeriopsis navalis LEGE 11480</name>
    <dbReference type="NCBI Taxonomy" id="2777977"/>
    <lineage>
        <taxon>Bacteria</taxon>
        <taxon>Bacillati</taxon>
        <taxon>Cyanobacteriota</taxon>
        <taxon>Cyanophyceae</taxon>
        <taxon>Leptolyngbyales</taxon>
        <taxon>Leptolyngbyaceae</taxon>
        <taxon>Romeriopsis</taxon>
        <taxon>Romeriopsis navalis</taxon>
    </lineage>
</organism>
<dbReference type="CDD" id="cd00060">
    <property type="entry name" value="FHA"/>
    <property type="match status" value="1"/>
</dbReference>
<dbReference type="InterPro" id="IPR050923">
    <property type="entry name" value="Cell_Proc_Reg/RNA_Proc"/>
</dbReference>
<feature type="domain" description="FHA" evidence="2">
    <location>
        <begin position="99"/>
        <end position="149"/>
    </location>
</feature>
<evidence type="ECO:0000259" key="2">
    <source>
        <dbReference type="PROSITE" id="PS50006"/>
    </source>
</evidence>
<dbReference type="Gene3D" id="2.60.200.20">
    <property type="match status" value="1"/>
</dbReference>
<dbReference type="PANTHER" id="PTHR23308">
    <property type="entry name" value="NUCLEAR INHIBITOR OF PROTEIN PHOSPHATASE-1"/>
    <property type="match status" value="1"/>
</dbReference>
<dbReference type="Proteomes" id="UP000625316">
    <property type="component" value="Unassembled WGS sequence"/>
</dbReference>
<evidence type="ECO:0000313" key="4">
    <source>
        <dbReference type="Proteomes" id="UP000625316"/>
    </source>
</evidence>
<dbReference type="EMBL" id="JADEXQ010000002">
    <property type="protein sequence ID" value="MBE9028269.1"/>
    <property type="molecule type" value="Genomic_DNA"/>
</dbReference>
<dbReference type="InterPro" id="IPR008984">
    <property type="entry name" value="SMAD_FHA_dom_sf"/>
</dbReference>
<keyword evidence="4" id="KW-1185">Reference proteome</keyword>
<evidence type="ECO:0000256" key="1">
    <source>
        <dbReference type="SAM" id="MobiDB-lite"/>
    </source>
</evidence>
<name>A0A928VLX8_9CYAN</name>
<gene>
    <name evidence="3" type="ORF">IQ266_00680</name>
</gene>
<dbReference type="PROSITE" id="PS50006">
    <property type="entry name" value="FHA_DOMAIN"/>
    <property type="match status" value="1"/>
</dbReference>
<sequence>MLDLDAGNTPSAEVSAIPPPRGLKGETSIDPLPETDDLLTIERQLAATTQPPIQDLPPSGETEKVAYYIQVIERDQAAVLRTNLPRTDTVKPTEQGVAWLLGRSRNCTIVFPDPAISRCHAVLSYHPSKGFQLMDAGSSNGTFLNGQRLIAMATHRLQDGDVLTISHIGVKLFILQSAN</sequence>
<dbReference type="InterPro" id="IPR000253">
    <property type="entry name" value="FHA_dom"/>
</dbReference>
<dbReference type="RefSeq" id="WP_264323092.1">
    <property type="nucleotide sequence ID" value="NZ_JADEXQ010000002.1"/>
</dbReference>
<dbReference type="SUPFAM" id="SSF49879">
    <property type="entry name" value="SMAD/FHA domain"/>
    <property type="match status" value="1"/>
</dbReference>
<accession>A0A928VLX8</accession>
<feature type="region of interest" description="Disordered" evidence="1">
    <location>
        <begin position="1"/>
        <end position="29"/>
    </location>
</feature>